<dbReference type="SMART" id="SM00584">
    <property type="entry name" value="TLDc"/>
    <property type="match status" value="1"/>
</dbReference>
<dbReference type="InterPro" id="IPR006571">
    <property type="entry name" value="TLDc_dom"/>
</dbReference>
<evidence type="ECO:0000313" key="3">
    <source>
        <dbReference type="Proteomes" id="UP000037460"/>
    </source>
</evidence>
<feature type="domain" description="TLDc" evidence="1">
    <location>
        <begin position="257"/>
        <end position="466"/>
    </location>
</feature>
<comment type="caution">
    <text evidence="2">The sequence shown here is derived from an EMBL/GenBank/DDBJ whole genome shotgun (WGS) entry which is preliminary data.</text>
</comment>
<dbReference type="PROSITE" id="PS51886">
    <property type="entry name" value="TLDC"/>
    <property type="match status" value="1"/>
</dbReference>
<dbReference type="Pfam" id="PF07534">
    <property type="entry name" value="TLD"/>
    <property type="match status" value="1"/>
</dbReference>
<sequence>MGGTLSAEEPPAEEALFDPEELRALRNCYAMLASPSNGALEITALLPWAALFRKGFPWAALFRKMTAASTPVRWQSFLGTIARCCKAQRSERLVTIASLYSGADDAPLDKAALKAMLSDALTAARGGGDEPAAVAATSSELDAVVADVLAGAAGGAVPIEAWIGWVTAQLPSLPTAVEGFLLHYLCAVGHASAAGAAIRSHSTAGAGGTRGSSAAQIATSAAQIATSAVHAEVPASVLAPLQEPLLSCAEGQSEGTELLTPPSAWLLSLAISRGAREEAADWRCVYASEVMGLSMNRFSHHADGYAGPTLLLVLTDAAEVFGAYIDSALKGSDKYFGSPSCLLFTLAPTFHVYRPTGLAKNFALYNPPQKGQLATTSYLSKSSGPPVPEVLGFGGQTARFRMVLEDDMKVLRWHASDTTYGAHPAPGGAPAEGVRHVRAPRSSFGAVAHASAHHGAVRALELWGCGGADADKVLRELRSRRVRDASRAGKVDRGAMFGLGKGNDWRSEDNPDRMILETAGAHTFYSHQLEKLPDENH</sequence>
<name>A0A0M0JYM1_9EUKA</name>
<accession>A0A0M0JYM1</accession>
<evidence type="ECO:0000313" key="2">
    <source>
        <dbReference type="EMBL" id="KOO31655.1"/>
    </source>
</evidence>
<keyword evidence="3" id="KW-1185">Reference proteome</keyword>
<proteinExistence type="predicted"/>
<dbReference type="PANTHER" id="PTHR23354">
    <property type="entry name" value="NUCLEOLAR PROTEIN 7/ESTROGEN RECEPTOR COACTIVATOR-RELATED"/>
    <property type="match status" value="1"/>
</dbReference>
<protein>
    <submittedName>
        <fullName evidence="2">Tld domain-containing protein</fullName>
    </submittedName>
</protein>
<dbReference type="OrthoDB" id="26679at2759"/>
<dbReference type="EMBL" id="JWZX01001967">
    <property type="protein sequence ID" value="KOO31655.1"/>
    <property type="molecule type" value="Genomic_DNA"/>
</dbReference>
<evidence type="ECO:0000259" key="1">
    <source>
        <dbReference type="PROSITE" id="PS51886"/>
    </source>
</evidence>
<reference evidence="3" key="1">
    <citation type="journal article" date="2015" name="PLoS Genet.">
        <title>Genome Sequence and Transcriptome Analyses of Chrysochromulina tobin: Metabolic Tools for Enhanced Algal Fitness in the Prominent Order Prymnesiales (Haptophyceae).</title>
        <authorList>
            <person name="Hovde B.T."/>
            <person name="Deodato C.R."/>
            <person name="Hunsperger H.M."/>
            <person name="Ryken S.A."/>
            <person name="Yost W."/>
            <person name="Jha R.K."/>
            <person name="Patterson J."/>
            <person name="Monnat R.J. Jr."/>
            <person name="Barlow S.B."/>
            <person name="Starkenburg S.R."/>
            <person name="Cattolico R.A."/>
        </authorList>
    </citation>
    <scope>NUCLEOTIDE SEQUENCE</scope>
    <source>
        <strain evidence="3">CCMP291</strain>
    </source>
</reference>
<gene>
    <name evidence="2" type="ORF">Ctob_013152</name>
</gene>
<dbReference type="AlphaFoldDB" id="A0A0M0JYM1"/>
<dbReference type="PANTHER" id="PTHR23354:SF108">
    <property type="entry name" value="RE10231P"/>
    <property type="match status" value="1"/>
</dbReference>
<dbReference type="Proteomes" id="UP000037460">
    <property type="component" value="Unassembled WGS sequence"/>
</dbReference>
<organism evidence="2 3">
    <name type="scientific">Chrysochromulina tobinii</name>
    <dbReference type="NCBI Taxonomy" id="1460289"/>
    <lineage>
        <taxon>Eukaryota</taxon>
        <taxon>Haptista</taxon>
        <taxon>Haptophyta</taxon>
        <taxon>Prymnesiophyceae</taxon>
        <taxon>Prymnesiales</taxon>
        <taxon>Chrysochromulinaceae</taxon>
        <taxon>Chrysochromulina</taxon>
    </lineage>
</organism>